<comment type="caution">
    <text evidence="1">The sequence shown here is derived from an EMBL/GenBank/DDBJ whole genome shotgun (WGS) entry which is preliminary data.</text>
</comment>
<dbReference type="EMBL" id="LUEZ02000133">
    <property type="protein sequence ID" value="RDB16119.1"/>
    <property type="molecule type" value="Genomic_DNA"/>
</dbReference>
<evidence type="ECO:0000313" key="1">
    <source>
        <dbReference type="EMBL" id="RDB16119.1"/>
    </source>
</evidence>
<sequence>MFTLIRIGHKLTLMHLGASPRISDSLQPAFRKFEQIADYALSLNRNSDAQLSRGALQNACATWLPYALIDQALHTDCCNCTGLISPSIVGSEIRAHKTCAHLSFVSPPLII</sequence>
<dbReference type="Proteomes" id="UP000076154">
    <property type="component" value="Unassembled WGS sequence"/>
</dbReference>
<dbReference type="OrthoDB" id="67716at2759"/>
<proteinExistence type="predicted"/>
<evidence type="ECO:0000313" key="2">
    <source>
        <dbReference type="Proteomes" id="UP000076154"/>
    </source>
</evidence>
<name>A0A369J290_HYPMA</name>
<organism evidence="1 2">
    <name type="scientific">Hypsizygus marmoreus</name>
    <name type="common">White beech mushroom</name>
    <name type="synonym">Agaricus marmoreus</name>
    <dbReference type="NCBI Taxonomy" id="39966"/>
    <lineage>
        <taxon>Eukaryota</taxon>
        <taxon>Fungi</taxon>
        <taxon>Dikarya</taxon>
        <taxon>Basidiomycota</taxon>
        <taxon>Agaricomycotina</taxon>
        <taxon>Agaricomycetes</taxon>
        <taxon>Agaricomycetidae</taxon>
        <taxon>Agaricales</taxon>
        <taxon>Tricholomatineae</taxon>
        <taxon>Lyophyllaceae</taxon>
        <taxon>Hypsizygus</taxon>
    </lineage>
</organism>
<reference evidence="1" key="1">
    <citation type="submission" date="2018-04" db="EMBL/GenBank/DDBJ databases">
        <title>Whole genome sequencing of Hypsizygus marmoreus.</title>
        <authorList>
            <person name="Choi I.-G."/>
            <person name="Min B."/>
            <person name="Kim J.-G."/>
            <person name="Kim S."/>
            <person name="Oh Y.-L."/>
            <person name="Kong W.-S."/>
            <person name="Park H."/>
            <person name="Jeong J."/>
            <person name="Song E.-S."/>
        </authorList>
    </citation>
    <scope>NUCLEOTIDE SEQUENCE [LARGE SCALE GENOMIC DNA]</scope>
    <source>
        <strain evidence="1">51987-8</strain>
    </source>
</reference>
<keyword evidence="2" id="KW-1185">Reference proteome</keyword>
<protein>
    <submittedName>
        <fullName evidence="1">Uncharacterized protein</fullName>
    </submittedName>
</protein>
<dbReference type="AlphaFoldDB" id="A0A369J290"/>
<gene>
    <name evidence="1" type="ORF">Hypma_003389</name>
</gene>
<dbReference type="InParanoid" id="A0A369J290"/>
<accession>A0A369J290</accession>